<keyword evidence="3" id="KW-1185">Reference proteome</keyword>
<name>A0A4R0RX42_9APHY</name>
<sequence>MVQSHDHFPAASSPSLNIRSGTLNDTLFHDHTAFANIRNRPASWIRAEVAQTLQHLSALYSVVNAEAPVCRLPPEILSQVFLWVVALTSPKTNWVRITHVCRQWRDVALDCQTLWTHITPQHPEPFVSICLQRAGAAPLQVQYHHDASRGCKHSQEFMQTIGPHAPRFGDLDIAAPPSVMRKMVEKLGGPLPYLKRLALVAKTPGLNLTSPFLLPEDFTSGIPSLHQLSLTCATVSSWNLPLFSGIRTLHLSEQHRSFAPSIDQFLDVLERCPALEELSLRNAGPTLGGDATSYPEPTRKVELGSLRLLSLSQDRFYDIPFVLAHVAVPQTTRLEIQYLGQSHHPHHALGSSFKYCLPRDTSSLLPLKAVSYLRLGAQGGFIQAVGLSEGDGVEDCPLICISTKWPQSFQSPDEWIYDAFRQLPLAFSQCPVHHLALIFPARLAKAEDWTQLFSAFPTIKTLTVEQSRAGGPFDKHDAAKFLFGALGETSMGRLPAPHLSSLRLQSWTGADKMEQEARACLLARARHETCVPLDLTVNCELWSVDGLMSVV</sequence>
<dbReference type="InterPro" id="IPR001810">
    <property type="entry name" value="F-box_dom"/>
</dbReference>
<protein>
    <recommendedName>
        <fullName evidence="1">F-box domain-containing protein</fullName>
    </recommendedName>
</protein>
<feature type="domain" description="F-box" evidence="1">
    <location>
        <begin position="70"/>
        <end position="119"/>
    </location>
</feature>
<dbReference type="SUPFAM" id="SSF52047">
    <property type="entry name" value="RNI-like"/>
    <property type="match status" value="1"/>
</dbReference>
<dbReference type="OrthoDB" id="3181669at2759"/>
<dbReference type="InterPro" id="IPR036047">
    <property type="entry name" value="F-box-like_dom_sf"/>
</dbReference>
<dbReference type="InterPro" id="IPR032675">
    <property type="entry name" value="LRR_dom_sf"/>
</dbReference>
<dbReference type="SUPFAM" id="SSF81383">
    <property type="entry name" value="F-box domain"/>
    <property type="match status" value="1"/>
</dbReference>
<gene>
    <name evidence="2" type="ORF">EIP91_000054</name>
</gene>
<dbReference type="Gene3D" id="3.80.10.10">
    <property type="entry name" value="Ribonuclease Inhibitor"/>
    <property type="match status" value="1"/>
</dbReference>
<evidence type="ECO:0000313" key="3">
    <source>
        <dbReference type="Proteomes" id="UP000292702"/>
    </source>
</evidence>
<proteinExistence type="predicted"/>
<evidence type="ECO:0000313" key="2">
    <source>
        <dbReference type="EMBL" id="TCD71922.1"/>
    </source>
</evidence>
<dbReference type="Gene3D" id="1.20.1280.50">
    <property type="match status" value="1"/>
</dbReference>
<dbReference type="Pfam" id="PF12937">
    <property type="entry name" value="F-box-like"/>
    <property type="match status" value="1"/>
</dbReference>
<dbReference type="EMBL" id="RWJN01000001">
    <property type="protein sequence ID" value="TCD71922.1"/>
    <property type="molecule type" value="Genomic_DNA"/>
</dbReference>
<accession>A0A4R0RX42</accession>
<reference evidence="2 3" key="1">
    <citation type="submission" date="2018-11" db="EMBL/GenBank/DDBJ databases">
        <title>Genome assembly of Steccherinum ochraceum LE-BIN_3174, the white-rot fungus of the Steccherinaceae family (The Residual Polyporoid clade, Polyporales, Basidiomycota).</title>
        <authorList>
            <person name="Fedorova T.V."/>
            <person name="Glazunova O.A."/>
            <person name="Landesman E.O."/>
            <person name="Moiseenko K.V."/>
            <person name="Psurtseva N.V."/>
            <person name="Savinova O.S."/>
            <person name="Shakhova N.V."/>
            <person name="Tyazhelova T.V."/>
            <person name="Vasina D.V."/>
        </authorList>
    </citation>
    <scope>NUCLEOTIDE SEQUENCE [LARGE SCALE GENOMIC DNA]</scope>
    <source>
        <strain evidence="2 3">LE-BIN_3174</strain>
    </source>
</reference>
<dbReference type="STRING" id="92696.A0A4R0RX42"/>
<dbReference type="Proteomes" id="UP000292702">
    <property type="component" value="Unassembled WGS sequence"/>
</dbReference>
<dbReference type="AlphaFoldDB" id="A0A4R0RX42"/>
<evidence type="ECO:0000259" key="1">
    <source>
        <dbReference type="Pfam" id="PF12937"/>
    </source>
</evidence>
<organism evidence="2 3">
    <name type="scientific">Steccherinum ochraceum</name>
    <dbReference type="NCBI Taxonomy" id="92696"/>
    <lineage>
        <taxon>Eukaryota</taxon>
        <taxon>Fungi</taxon>
        <taxon>Dikarya</taxon>
        <taxon>Basidiomycota</taxon>
        <taxon>Agaricomycotina</taxon>
        <taxon>Agaricomycetes</taxon>
        <taxon>Polyporales</taxon>
        <taxon>Steccherinaceae</taxon>
        <taxon>Steccherinum</taxon>
    </lineage>
</organism>
<comment type="caution">
    <text evidence="2">The sequence shown here is derived from an EMBL/GenBank/DDBJ whole genome shotgun (WGS) entry which is preliminary data.</text>
</comment>